<keyword evidence="2" id="KW-1185">Reference proteome</keyword>
<protein>
    <submittedName>
        <fullName evidence="1">Uncharacterized protein</fullName>
    </submittedName>
</protein>
<organism evidence="1 2">
    <name type="scientific">Kitasatospora indigofera</name>
    <dbReference type="NCBI Taxonomy" id="67307"/>
    <lineage>
        <taxon>Bacteria</taxon>
        <taxon>Bacillati</taxon>
        <taxon>Actinomycetota</taxon>
        <taxon>Actinomycetes</taxon>
        <taxon>Kitasatosporales</taxon>
        <taxon>Streptomycetaceae</taxon>
        <taxon>Kitasatospora</taxon>
    </lineage>
</organism>
<evidence type="ECO:0000313" key="2">
    <source>
        <dbReference type="Proteomes" id="UP000617734"/>
    </source>
</evidence>
<gene>
    <name evidence="1" type="ORF">GCM10018781_71490</name>
</gene>
<dbReference type="EMBL" id="BNBO01000067">
    <property type="protein sequence ID" value="GHH83706.1"/>
    <property type="molecule type" value="Genomic_DNA"/>
</dbReference>
<proteinExistence type="predicted"/>
<comment type="caution">
    <text evidence="1">The sequence shown here is derived from an EMBL/GenBank/DDBJ whole genome shotgun (WGS) entry which is preliminary data.</text>
</comment>
<accession>A0A919GG40</accession>
<name>A0A919GG40_9ACTN</name>
<dbReference type="AlphaFoldDB" id="A0A919GG40"/>
<reference evidence="1" key="1">
    <citation type="journal article" date="2014" name="Int. J. Syst. Evol. Microbiol.">
        <title>Complete genome sequence of Corynebacterium casei LMG S-19264T (=DSM 44701T), isolated from a smear-ripened cheese.</title>
        <authorList>
            <consortium name="US DOE Joint Genome Institute (JGI-PGF)"/>
            <person name="Walter F."/>
            <person name="Albersmeier A."/>
            <person name="Kalinowski J."/>
            <person name="Ruckert C."/>
        </authorList>
    </citation>
    <scope>NUCLEOTIDE SEQUENCE</scope>
    <source>
        <strain evidence="1">JCM 4646</strain>
    </source>
</reference>
<evidence type="ECO:0000313" key="1">
    <source>
        <dbReference type="EMBL" id="GHH83706.1"/>
    </source>
</evidence>
<reference evidence="1" key="2">
    <citation type="submission" date="2020-09" db="EMBL/GenBank/DDBJ databases">
        <authorList>
            <person name="Sun Q."/>
            <person name="Ohkuma M."/>
        </authorList>
    </citation>
    <scope>NUCLEOTIDE SEQUENCE</scope>
    <source>
        <strain evidence="1">JCM 4646</strain>
    </source>
</reference>
<sequence>MVRRENRWARRSPGRFNADVENSLWDRISAEGKAEVDRLVAAGHYVQAIKWMRDCAETPTPGIHECVDLLNERILAARPSDSGETR</sequence>
<dbReference type="Proteomes" id="UP000617734">
    <property type="component" value="Unassembled WGS sequence"/>
</dbReference>